<reference evidence="2" key="1">
    <citation type="submission" date="2019-12" db="EMBL/GenBank/DDBJ databases">
        <authorList>
            <person name="Scholes J."/>
        </authorList>
    </citation>
    <scope>NUCLEOTIDE SEQUENCE</scope>
</reference>
<dbReference type="AlphaFoldDB" id="A0A9N7N9K2"/>
<dbReference type="OrthoDB" id="1923904at2759"/>
<dbReference type="EMBL" id="CACSLK010026072">
    <property type="protein sequence ID" value="CAA0825096.1"/>
    <property type="molecule type" value="Genomic_DNA"/>
</dbReference>
<comment type="caution">
    <text evidence="2">The sequence shown here is derived from an EMBL/GenBank/DDBJ whole genome shotgun (WGS) entry which is preliminary data.</text>
</comment>
<protein>
    <submittedName>
        <fullName evidence="2">Uncharacterized protein</fullName>
    </submittedName>
</protein>
<feature type="region of interest" description="Disordered" evidence="1">
    <location>
        <begin position="14"/>
        <end position="53"/>
    </location>
</feature>
<evidence type="ECO:0000313" key="3">
    <source>
        <dbReference type="Proteomes" id="UP001153555"/>
    </source>
</evidence>
<evidence type="ECO:0000313" key="2">
    <source>
        <dbReference type="EMBL" id="CAA0825096.1"/>
    </source>
</evidence>
<dbReference type="InterPro" id="IPR022251">
    <property type="entry name" value="DUF3774_wound-induced"/>
</dbReference>
<name>A0A9N7N9K2_STRHE</name>
<organism evidence="2 3">
    <name type="scientific">Striga hermonthica</name>
    <name type="common">Purple witchweed</name>
    <name type="synonym">Buchnera hermonthica</name>
    <dbReference type="NCBI Taxonomy" id="68872"/>
    <lineage>
        <taxon>Eukaryota</taxon>
        <taxon>Viridiplantae</taxon>
        <taxon>Streptophyta</taxon>
        <taxon>Embryophyta</taxon>
        <taxon>Tracheophyta</taxon>
        <taxon>Spermatophyta</taxon>
        <taxon>Magnoliopsida</taxon>
        <taxon>eudicotyledons</taxon>
        <taxon>Gunneridae</taxon>
        <taxon>Pentapetalae</taxon>
        <taxon>asterids</taxon>
        <taxon>lamiids</taxon>
        <taxon>Lamiales</taxon>
        <taxon>Orobanchaceae</taxon>
        <taxon>Buchnereae</taxon>
        <taxon>Striga</taxon>
    </lineage>
</organism>
<accession>A0A9N7N9K2</accession>
<evidence type="ECO:0000256" key="1">
    <source>
        <dbReference type="SAM" id="MobiDB-lite"/>
    </source>
</evidence>
<dbReference type="Proteomes" id="UP001153555">
    <property type="component" value="Unassembled WGS sequence"/>
</dbReference>
<gene>
    <name evidence="2" type="ORF">SHERM_21881</name>
</gene>
<keyword evidence="3" id="KW-1185">Reference proteome</keyword>
<sequence length="77" mass="8221">MSCVNRLGTATTTAVAGGHGRKPFSSGSTVGPRTDAADVREPSGFPGGEEQRKQAEESLRRVMYLNCWVQVTVVLLV</sequence>
<proteinExistence type="predicted"/>
<dbReference type="Pfam" id="PF12609">
    <property type="entry name" value="DUF3774"/>
    <property type="match status" value="1"/>
</dbReference>